<gene>
    <name evidence="1" type="ORF">VL15_04650</name>
</gene>
<proteinExistence type="predicted"/>
<dbReference type="PATRIC" id="fig|292.27.peg.113"/>
<dbReference type="EMBL" id="LDWR01000010">
    <property type="protein sequence ID" value="KML61787.1"/>
    <property type="molecule type" value="Genomic_DNA"/>
</dbReference>
<dbReference type="Proteomes" id="UP000036338">
    <property type="component" value="Unassembled WGS sequence"/>
</dbReference>
<reference evidence="1 2" key="1">
    <citation type="submission" date="2015-05" db="EMBL/GenBank/DDBJ databases">
        <title>Draft genome of Burkholderia cepacia LK29.</title>
        <authorList>
            <person name="Chan X.Y."/>
        </authorList>
    </citation>
    <scope>NUCLEOTIDE SEQUENCE [LARGE SCALE GENOMIC DNA]</scope>
    <source>
        <strain evidence="1 2">LK29</strain>
    </source>
</reference>
<sequence length="139" mass="15306">MLLGIRKNSPGWLDLALNHLTISNIATAVSSFYGVAHATTSAYKKAAKFLTALKQERQKRKLEGMAASTAQLKQMQAFTEQLAKGLGFKNVAALDAHTKSPEISLKLMMSYYRRLMVLTEMQNSGKVDFSAAQLPDDKP</sequence>
<organism evidence="1 2">
    <name type="scientific">Burkholderia cepacia</name>
    <name type="common">Pseudomonas cepacia</name>
    <dbReference type="NCBI Taxonomy" id="292"/>
    <lineage>
        <taxon>Bacteria</taxon>
        <taxon>Pseudomonadati</taxon>
        <taxon>Pseudomonadota</taxon>
        <taxon>Betaproteobacteria</taxon>
        <taxon>Burkholderiales</taxon>
        <taxon>Burkholderiaceae</taxon>
        <taxon>Burkholderia</taxon>
        <taxon>Burkholderia cepacia complex</taxon>
    </lineage>
</organism>
<evidence type="ECO:0000313" key="1">
    <source>
        <dbReference type="EMBL" id="KML61787.1"/>
    </source>
</evidence>
<dbReference type="AlphaFoldDB" id="A0A0J5XGB1"/>
<comment type="caution">
    <text evidence="1">The sequence shown here is derived from an EMBL/GenBank/DDBJ whole genome shotgun (WGS) entry which is preliminary data.</text>
</comment>
<name>A0A0J5XGB1_BURCE</name>
<accession>A0A0J5XGB1</accession>
<protein>
    <submittedName>
        <fullName evidence="1">Uncharacterized protein</fullName>
    </submittedName>
</protein>
<evidence type="ECO:0000313" key="2">
    <source>
        <dbReference type="Proteomes" id="UP000036338"/>
    </source>
</evidence>